<dbReference type="EMBL" id="CDMC01000028">
    <property type="protein sequence ID" value="CEL11598.1"/>
    <property type="molecule type" value="Genomic_DNA"/>
</dbReference>
<evidence type="ECO:0000259" key="1">
    <source>
        <dbReference type="PROSITE" id="PS51186"/>
    </source>
</evidence>
<dbReference type="PANTHER" id="PTHR43792:SF1">
    <property type="entry name" value="N-ACETYLTRANSFERASE DOMAIN-CONTAINING PROTEIN"/>
    <property type="match status" value="1"/>
</dbReference>
<dbReference type="PANTHER" id="PTHR43792">
    <property type="entry name" value="GNAT FAMILY, PUTATIVE (AFU_ORTHOLOGUE AFUA_3G00765)-RELATED-RELATED"/>
    <property type="match status" value="1"/>
</dbReference>
<dbReference type="GO" id="GO:0016747">
    <property type="term" value="F:acyltransferase activity, transferring groups other than amino-acyl groups"/>
    <property type="evidence" value="ECO:0007669"/>
    <property type="project" value="InterPro"/>
</dbReference>
<proteinExistence type="predicted"/>
<organism evidence="2 3">
    <name type="scientific">Aspergillus calidoustus</name>
    <dbReference type="NCBI Taxonomy" id="454130"/>
    <lineage>
        <taxon>Eukaryota</taxon>
        <taxon>Fungi</taxon>
        <taxon>Dikarya</taxon>
        <taxon>Ascomycota</taxon>
        <taxon>Pezizomycotina</taxon>
        <taxon>Eurotiomycetes</taxon>
        <taxon>Eurotiomycetidae</taxon>
        <taxon>Eurotiales</taxon>
        <taxon>Aspergillaceae</taxon>
        <taxon>Aspergillus</taxon>
        <taxon>Aspergillus subgen. Nidulantes</taxon>
    </lineage>
</organism>
<accession>A0A0U5GL78</accession>
<dbReference type="InterPro" id="IPR051531">
    <property type="entry name" value="N-acetyltransferase"/>
</dbReference>
<dbReference type="Proteomes" id="UP000054771">
    <property type="component" value="Unassembled WGS sequence"/>
</dbReference>
<dbReference type="OMA" id="NPLGENY"/>
<feature type="domain" description="N-acetyltransferase" evidence="1">
    <location>
        <begin position="38"/>
        <end position="186"/>
    </location>
</feature>
<gene>
    <name evidence="2" type="ORF">ASPCAL14699</name>
</gene>
<dbReference type="AlphaFoldDB" id="A0A0U5GL78"/>
<name>A0A0U5GL78_ASPCI</name>
<dbReference type="Gene3D" id="3.40.630.30">
    <property type="match status" value="1"/>
</dbReference>
<keyword evidence="3" id="KW-1185">Reference proteome</keyword>
<dbReference type="Pfam" id="PF13302">
    <property type="entry name" value="Acetyltransf_3"/>
    <property type="match status" value="1"/>
</dbReference>
<sequence>MQTSRLQLVRLSEEHAPGYFAIWSDPITTRWSSHGPCSTLEAATEWMSSLLPDANPHGENYGVFLRSELDPGTIEEWRRRKASVEGSSDILAHGQFLGWVGTWKSDPEPELGFVFHRATWGLGFATEALKAFTELFWRERPEFNVLRAYCDTENEASIRVLQKAGFEYVETTYEDYVLPWMDPSTRNTIQFSMGRPDHSVLKD</sequence>
<dbReference type="SUPFAM" id="SSF55729">
    <property type="entry name" value="Acyl-CoA N-acyltransferases (Nat)"/>
    <property type="match status" value="1"/>
</dbReference>
<evidence type="ECO:0000313" key="3">
    <source>
        <dbReference type="Proteomes" id="UP000054771"/>
    </source>
</evidence>
<protein>
    <recommendedName>
        <fullName evidence="1">N-acetyltransferase domain-containing protein</fullName>
    </recommendedName>
</protein>
<dbReference type="OrthoDB" id="4072826at2759"/>
<reference evidence="3" key="1">
    <citation type="journal article" date="2016" name="Genome Announc.">
        <title>Draft genome sequences of fungus Aspergillus calidoustus.</title>
        <authorList>
            <person name="Horn F."/>
            <person name="Linde J."/>
            <person name="Mattern D.J."/>
            <person name="Walther G."/>
            <person name="Guthke R."/>
            <person name="Scherlach K."/>
            <person name="Martin K."/>
            <person name="Brakhage A.A."/>
            <person name="Petzke L."/>
            <person name="Valiante V."/>
        </authorList>
    </citation>
    <scope>NUCLEOTIDE SEQUENCE [LARGE SCALE GENOMIC DNA]</scope>
    <source>
        <strain evidence="3">SF006504</strain>
    </source>
</reference>
<dbReference type="InterPro" id="IPR016181">
    <property type="entry name" value="Acyl_CoA_acyltransferase"/>
</dbReference>
<evidence type="ECO:0000313" key="2">
    <source>
        <dbReference type="EMBL" id="CEL11598.1"/>
    </source>
</evidence>
<dbReference type="InterPro" id="IPR000182">
    <property type="entry name" value="GNAT_dom"/>
</dbReference>
<dbReference type="PROSITE" id="PS51186">
    <property type="entry name" value="GNAT"/>
    <property type="match status" value="1"/>
</dbReference>